<dbReference type="Proteomes" id="UP001387293">
    <property type="component" value="Unassembled WGS sequence"/>
</dbReference>
<gene>
    <name evidence="2" type="ORF">O7A60_25830</name>
</gene>
<evidence type="ECO:0000313" key="2">
    <source>
        <dbReference type="EMBL" id="MEI9412154.1"/>
    </source>
</evidence>
<dbReference type="EMBL" id="JAPYKS010000023">
    <property type="protein sequence ID" value="MEI9412154.1"/>
    <property type="molecule type" value="Genomic_DNA"/>
</dbReference>
<reference evidence="2 3" key="1">
    <citation type="submission" date="2022-12" db="EMBL/GenBank/DDBJ databases">
        <authorList>
            <person name="Muema E."/>
        </authorList>
    </citation>
    <scope>NUCLEOTIDE SEQUENCE [LARGE SCALE GENOMIC DNA]</scope>
    <source>
        <strain evidence="3">1326</strain>
    </source>
</reference>
<feature type="compositionally biased region" description="Basic and acidic residues" evidence="1">
    <location>
        <begin position="28"/>
        <end position="53"/>
    </location>
</feature>
<evidence type="ECO:0000256" key="1">
    <source>
        <dbReference type="SAM" id="MobiDB-lite"/>
    </source>
</evidence>
<protein>
    <submittedName>
        <fullName evidence="2">Uncharacterized protein</fullName>
    </submittedName>
</protein>
<keyword evidence="3" id="KW-1185">Reference proteome</keyword>
<proteinExistence type="predicted"/>
<dbReference type="RefSeq" id="WP_027142553.1">
    <property type="nucleotide sequence ID" value="NZ_JAPYKS010000023.1"/>
</dbReference>
<name>A0ABU8L2F3_9HYPH</name>
<comment type="caution">
    <text evidence="2">The sequence shown here is derived from an EMBL/GenBank/DDBJ whole genome shotgun (WGS) entry which is preliminary data.</text>
</comment>
<organism evidence="2 3">
    <name type="scientific">Mesorhizobium salmacidum</name>
    <dbReference type="NCBI Taxonomy" id="3015171"/>
    <lineage>
        <taxon>Bacteria</taxon>
        <taxon>Pseudomonadati</taxon>
        <taxon>Pseudomonadota</taxon>
        <taxon>Alphaproteobacteria</taxon>
        <taxon>Hyphomicrobiales</taxon>
        <taxon>Phyllobacteriaceae</taxon>
        <taxon>Mesorhizobium</taxon>
    </lineage>
</organism>
<evidence type="ECO:0000313" key="3">
    <source>
        <dbReference type="Proteomes" id="UP001387293"/>
    </source>
</evidence>
<feature type="region of interest" description="Disordered" evidence="1">
    <location>
        <begin position="14"/>
        <end position="62"/>
    </location>
</feature>
<sequence length="62" mass="7125">MPNRFDIFITRLETKTARNGVPQSPIGDQHRGRRDKDGAKPVRSGETHAEKERGKHRHKHDA</sequence>
<accession>A0ABU8L2F3</accession>